<protein>
    <recommendedName>
        <fullName evidence="1">50S ribosomal protein L21</fullName>
    </recommendedName>
</protein>
<gene>
    <name evidence="2" type="ORF">HY618_03345</name>
</gene>
<proteinExistence type="predicted"/>
<accession>A0A932ZTR7</accession>
<dbReference type="SUPFAM" id="SSF141091">
    <property type="entry name" value="L21p-like"/>
    <property type="match status" value="1"/>
</dbReference>
<dbReference type="Pfam" id="PF00829">
    <property type="entry name" value="Ribosomal_L21p"/>
    <property type="match status" value="1"/>
</dbReference>
<comment type="caution">
    <text evidence="2">The sequence shown here is derived from an EMBL/GenBank/DDBJ whole genome shotgun (WGS) entry which is preliminary data.</text>
</comment>
<evidence type="ECO:0000313" key="2">
    <source>
        <dbReference type="EMBL" id="MBI4251471.1"/>
    </source>
</evidence>
<reference evidence="2" key="1">
    <citation type="submission" date="2020-07" db="EMBL/GenBank/DDBJ databases">
        <title>Huge and variable diversity of episymbiotic CPR bacteria and DPANN archaea in groundwater ecosystems.</title>
        <authorList>
            <person name="He C.Y."/>
            <person name="Keren R."/>
            <person name="Whittaker M."/>
            <person name="Farag I.F."/>
            <person name="Doudna J."/>
            <person name="Cate J.H.D."/>
            <person name="Banfield J.F."/>
        </authorList>
    </citation>
    <scope>NUCLEOTIDE SEQUENCE</scope>
    <source>
        <strain evidence="2">NC_groundwater_1370_Ag_S-0.2um_69_93</strain>
    </source>
</reference>
<dbReference type="InterPro" id="IPR028909">
    <property type="entry name" value="bL21-like"/>
</dbReference>
<dbReference type="GO" id="GO:0005737">
    <property type="term" value="C:cytoplasm"/>
    <property type="evidence" value="ECO:0007669"/>
    <property type="project" value="UniProtKB-ARBA"/>
</dbReference>
<evidence type="ECO:0000256" key="1">
    <source>
        <dbReference type="ARBA" id="ARBA00035483"/>
    </source>
</evidence>
<evidence type="ECO:0000313" key="3">
    <source>
        <dbReference type="Proteomes" id="UP000752292"/>
    </source>
</evidence>
<sequence length="32" mass="3376">MYAVVETGGKQVRVEAGDLLLVERLGGEVGET</sequence>
<feature type="non-terminal residue" evidence="2">
    <location>
        <position position="32"/>
    </location>
</feature>
<name>A0A932ZTR7_UNCTE</name>
<dbReference type="Proteomes" id="UP000752292">
    <property type="component" value="Unassembled WGS sequence"/>
</dbReference>
<dbReference type="GO" id="GO:0005840">
    <property type="term" value="C:ribosome"/>
    <property type="evidence" value="ECO:0007669"/>
    <property type="project" value="UniProtKB-KW"/>
</dbReference>
<keyword evidence="2" id="KW-0689">Ribosomal protein</keyword>
<dbReference type="AlphaFoldDB" id="A0A932ZTR7"/>
<dbReference type="EMBL" id="JACQRX010000148">
    <property type="protein sequence ID" value="MBI4251471.1"/>
    <property type="molecule type" value="Genomic_DNA"/>
</dbReference>
<organism evidence="2 3">
    <name type="scientific">Tectimicrobiota bacterium</name>
    <dbReference type="NCBI Taxonomy" id="2528274"/>
    <lineage>
        <taxon>Bacteria</taxon>
        <taxon>Pseudomonadati</taxon>
        <taxon>Nitrospinota/Tectimicrobiota group</taxon>
        <taxon>Candidatus Tectimicrobiota</taxon>
    </lineage>
</organism>
<dbReference type="InterPro" id="IPR036164">
    <property type="entry name" value="bL21-like_sf"/>
</dbReference>
<keyword evidence="2" id="KW-0687">Ribonucleoprotein</keyword>